<protein>
    <recommendedName>
        <fullName evidence="3">DUF3575 domain-containing protein</fullName>
    </recommendedName>
</protein>
<evidence type="ECO:0000313" key="1">
    <source>
        <dbReference type="EMBL" id="KAB5488228.1"/>
    </source>
</evidence>
<dbReference type="RefSeq" id="WP_151890512.1">
    <property type="nucleotide sequence ID" value="NZ_VNIK02000006.1"/>
</dbReference>
<organism evidence="1 2">
    <name type="scientific">Flagellimonas hadalis</name>
    <dbReference type="NCBI Taxonomy" id="2597517"/>
    <lineage>
        <taxon>Bacteria</taxon>
        <taxon>Pseudomonadati</taxon>
        <taxon>Bacteroidota</taxon>
        <taxon>Flavobacteriia</taxon>
        <taxon>Flavobacteriales</taxon>
        <taxon>Flavobacteriaceae</taxon>
        <taxon>Flagellimonas</taxon>
    </lineage>
</organism>
<gene>
    <name evidence="1" type="ORF">FOT42_010420</name>
</gene>
<keyword evidence="2" id="KW-1185">Reference proteome</keyword>
<dbReference type="OrthoDB" id="883248at2"/>
<sequence>MRRLLSLVMLFSGMLGHAQYGKNCEIRQIKLNIFNPGLEYEMGVGVNSTLDFRVAWQVALEPAHTEPFDPENLDFFPAITAQYRYYHNFDGRYHRRRSIYGNSGNYIAPTVALFSPGERTVEGKLVDGVHGYGGLVYGIQRSYNSGLSFSIDAGAGYYTGPFKGGIFPVVNLSIGFIISEKRWCVGL</sequence>
<comment type="caution">
    <text evidence="1">The sequence shown here is derived from an EMBL/GenBank/DDBJ whole genome shotgun (WGS) entry which is preliminary data.</text>
</comment>
<evidence type="ECO:0000313" key="2">
    <source>
        <dbReference type="Proteomes" id="UP000319204"/>
    </source>
</evidence>
<evidence type="ECO:0008006" key="3">
    <source>
        <dbReference type="Google" id="ProtNLM"/>
    </source>
</evidence>
<accession>A0A5N5IU67</accession>
<dbReference type="EMBL" id="VNIK02000006">
    <property type="protein sequence ID" value="KAB5488228.1"/>
    <property type="molecule type" value="Genomic_DNA"/>
</dbReference>
<reference evidence="1" key="1">
    <citation type="submission" date="2019-10" db="EMBL/GenBank/DDBJ databases">
        <title>Muricauda hadale sp. nov., a piezophilic bacterium isolated from hadopelagic water of the Mariana Trench.</title>
        <authorList>
            <person name="Wei Y."/>
        </authorList>
    </citation>
    <scope>NUCLEOTIDE SEQUENCE [LARGE SCALE GENOMIC DNA]</scope>
    <source>
        <strain evidence="1">MT-229</strain>
    </source>
</reference>
<dbReference type="Proteomes" id="UP000319204">
    <property type="component" value="Unassembled WGS sequence"/>
</dbReference>
<proteinExistence type="predicted"/>
<name>A0A5N5IU67_9FLAO</name>
<dbReference type="AlphaFoldDB" id="A0A5N5IU67"/>